<feature type="transmembrane region" description="Helical" evidence="1">
    <location>
        <begin position="78"/>
        <end position="100"/>
    </location>
</feature>
<evidence type="ECO:0000313" key="2">
    <source>
        <dbReference type="EMBL" id="SMB91871.1"/>
    </source>
</evidence>
<dbReference type="RefSeq" id="WP_084048816.1">
    <property type="nucleotide sequence ID" value="NZ_FWWU01000009.1"/>
</dbReference>
<feature type="transmembrane region" description="Helical" evidence="1">
    <location>
        <begin position="106"/>
        <end position="126"/>
    </location>
</feature>
<evidence type="ECO:0000256" key="1">
    <source>
        <dbReference type="SAM" id="Phobius"/>
    </source>
</evidence>
<dbReference type="OrthoDB" id="9554211at2"/>
<reference evidence="2 3" key="1">
    <citation type="submission" date="2017-04" db="EMBL/GenBank/DDBJ databases">
        <authorList>
            <person name="Afonso C.L."/>
            <person name="Miller P.J."/>
            <person name="Scott M.A."/>
            <person name="Spackman E."/>
            <person name="Goraichik I."/>
            <person name="Dimitrov K.M."/>
            <person name="Suarez D.L."/>
            <person name="Swayne D.E."/>
        </authorList>
    </citation>
    <scope>NUCLEOTIDE SEQUENCE [LARGE SCALE GENOMIC DNA]</scope>
    <source>
        <strain evidence="2 3">KR-140</strain>
    </source>
</reference>
<evidence type="ECO:0000313" key="3">
    <source>
        <dbReference type="Proteomes" id="UP000192582"/>
    </source>
</evidence>
<dbReference type="Proteomes" id="UP000192582">
    <property type="component" value="Unassembled WGS sequence"/>
</dbReference>
<sequence length="132" mass="14288">MNDSPAAHPHPAYLLKVLLGLSILGGLVLAAQATDLLGLPALQQRLLLTPLVILAVALVPFTRFIYRRTDELEQILHQNACVNSLAVIASASAVLGILQAGHLIPAFSQFWTLGLVIGTWGVQLMLTDRRYK</sequence>
<proteinExistence type="predicted"/>
<organism evidence="2 3">
    <name type="scientific">Deinococcus hopiensis KR-140</name>
    <dbReference type="NCBI Taxonomy" id="695939"/>
    <lineage>
        <taxon>Bacteria</taxon>
        <taxon>Thermotogati</taxon>
        <taxon>Deinococcota</taxon>
        <taxon>Deinococci</taxon>
        <taxon>Deinococcales</taxon>
        <taxon>Deinococcaceae</taxon>
        <taxon>Deinococcus</taxon>
    </lineage>
</organism>
<dbReference type="STRING" id="695939.SAMN00790413_01329"/>
<feature type="transmembrane region" description="Helical" evidence="1">
    <location>
        <begin position="12"/>
        <end position="34"/>
    </location>
</feature>
<accession>A0A1W1VFN7</accession>
<dbReference type="EMBL" id="FWWU01000009">
    <property type="protein sequence ID" value="SMB91871.1"/>
    <property type="molecule type" value="Genomic_DNA"/>
</dbReference>
<name>A0A1W1VFN7_9DEIO</name>
<keyword evidence="3" id="KW-1185">Reference proteome</keyword>
<protein>
    <submittedName>
        <fullName evidence="2">Uncharacterized protein</fullName>
    </submittedName>
</protein>
<keyword evidence="1" id="KW-0472">Membrane</keyword>
<feature type="transmembrane region" description="Helical" evidence="1">
    <location>
        <begin position="46"/>
        <end position="66"/>
    </location>
</feature>
<keyword evidence="1" id="KW-0812">Transmembrane</keyword>
<dbReference type="AlphaFoldDB" id="A0A1W1VFN7"/>
<gene>
    <name evidence="2" type="ORF">SAMN00790413_01329</name>
</gene>
<keyword evidence="1" id="KW-1133">Transmembrane helix</keyword>